<proteinExistence type="predicted"/>
<evidence type="ECO:0000313" key="5">
    <source>
        <dbReference type="EMBL" id="MDY5154540.1"/>
    </source>
</evidence>
<evidence type="ECO:0000313" key="7">
    <source>
        <dbReference type="Proteomes" id="UP001281731"/>
    </source>
</evidence>
<name>A0AAW9HVU2_9ACTO</name>
<organism evidence="5 7">
    <name type="scientific">Actinotignum urinale</name>
    <dbReference type="NCBI Taxonomy" id="190146"/>
    <lineage>
        <taxon>Bacteria</taxon>
        <taxon>Bacillati</taxon>
        <taxon>Actinomycetota</taxon>
        <taxon>Actinomycetes</taxon>
        <taxon>Actinomycetales</taxon>
        <taxon>Actinomycetaceae</taxon>
        <taxon>Actinotignum</taxon>
    </lineage>
</organism>
<dbReference type="PROSITE" id="PS50977">
    <property type="entry name" value="HTH_TETR_2"/>
    <property type="match status" value="1"/>
</dbReference>
<keyword evidence="6" id="KW-1185">Reference proteome</keyword>
<dbReference type="InterPro" id="IPR001647">
    <property type="entry name" value="HTH_TetR"/>
</dbReference>
<dbReference type="Gene3D" id="1.10.357.10">
    <property type="entry name" value="Tetracycline Repressor, domain 2"/>
    <property type="match status" value="1"/>
</dbReference>
<dbReference type="SUPFAM" id="SSF46689">
    <property type="entry name" value="Homeodomain-like"/>
    <property type="match status" value="1"/>
</dbReference>
<dbReference type="SUPFAM" id="SSF48498">
    <property type="entry name" value="Tetracyclin repressor-like, C-terminal domain"/>
    <property type="match status" value="1"/>
</dbReference>
<accession>A0AAW9HVU2</accession>
<gene>
    <name evidence="5" type="ORF">R6G80_02220</name>
    <name evidence="4" type="ORF">R6G86_06100</name>
</gene>
<dbReference type="Proteomes" id="UP001275049">
    <property type="component" value="Unassembled WGS sequence"/>
</dbReference>
<feature type="domain" description="HTH tetR-type" evidence="3">
    <location>
        <begin position="10"/>
        <end position="70"/>
    </location>
</feature>
<dbReference type="RefSeq" id="WP_102165974.1">
    <property type="nucleotide sequence ID" value="NZ_CAMYCL010000045.1"/>
</dbReference>
<feature type="DNA-binding region" description="H-T-H motif" evidence="2">
    <location>
        <begin position="33"/>
        <end position="52"/>
    </location>
</feature>
<protein>
    <submittedName>
        <fullName evidence="5">TetR family transcriptional regulator</fullName>
    </submittedName>
</protein>
<keyword evidence="1 2" id="KW-0238">DNA-binding</keyword>
<evidence type="ECO:0000313" key="6">
    <source>
        <dbReference type="Proteomes" id="UP001275049"/>
    </source>
</evidence>
<reference evidence="5 6" key="1">
    <citation type="submission" date="2023-10" db="EMBL/GenBank/DDBJ databases">
        <title>Whole Genome based description of the genera Actinobaculum and Actinotignum reveals a complex phylogenetic relationship within the species included in the genus Actinotignum.</title>
        <authorList>
            <person name="Jensen C.S."/>
            <person name="Dargis R."/>
            <person name="Kemp M."/>
            <person name="Christensen J.J."/>
        </authorList>
    </citation>
    <scope>NUCLEOTIDE SEQUENCE</scope>
    <source>
        <strain evidence="5">SLA_B511</strain>
        <strain evidence="4 6">SLA_B974</strain>
    </source>
</reference>
<dbReference type="GO" id="GO:0003677">
    <property type="term" value="F:DNA binding"/>
    <property type="evidence" value="ECO:0007669"/>
    <property type="project" value="UniProtKB-UniRule"/>
</dbReference>
<dbReference type="InterPro" id="IPR036271">
    <property type="entry name" value="Tet_transcr_reg_TetR-rel_C_sf"/>
</dbReference>
<dbReference type="Pfam" id="PF00440">
    <property type="entry name" value="TetR_N"/>
    <property type="match status" value="1"/>
</dbReference>
<evidence type="ECO:0000256" key="2">
    <source>
        <dbReference type="PROSITE-ProRule" id="PRU00335"/>
    </source>
</evidence>
<dbReference type="EMBL" id="JAWNGC010000002">
    <property type="protein sequence ID" value="MDY5154540.1"/>
    <property type="molecule type" value="Genomic_DNA"/>
</dbReference>
<evidence type="ECO:0000313" key="4">
    <source>
        <dbReference type="EMBL" id="MDY5133305.1"/>
    </source>
</evidence>
<dbReference type="Proteomes" id="UP001281731">
    <property type="component" value="Unassembled WGS sequence"/>
</dbReference>
<sequence length="206" mass="23071">MERKHGKKVGRKQRFNADDVIKAATEVGVHDFTMTEIANKIGVAAPAVYRLYDGRQAVVDAVVKRAAEEMPVTSTELPWKEAVETFISNYRETLTKYPGLAEEILGNPISALYFARQWETLTKALENSGFSVEGSASFAIQITSDTTARFVLEQLIPTVQDYQLELIEKTGPTFIEFLEHARDNIGQALDAADEVATQWSEYIHQK</sequence>
<dbReference type="EMBL" id="JAWNGA010000010">
    <property type="protein sequence ID" value="MDY5133305.1"/>
    <property type="molecule type" value="Genomic_DNA"/>
</dbReference>
<dbReference type="InterPro" id="IPR009057">
    <property type="entry name" value="Homeodomain-like_sf"/>
</dbReference>
<evidence type="ECO:0000259" key="3">
    <source>
        <dbReference type="PROSITE" id="PS50977"/>
    </source>
</evidence>
<evidence type="ECO:0000256" key="1">
    <source>
        <dbReference type="ARBA" id="ARBA00023125"/>
    </source>
</evidence>
<comment type="caution">
    <text evidence="5">The sequence shown here is derived from an EMBL/GenBank/DDBJ whole genome shotgun (WGS) entry which is preliminary data.</text>
</comment>
<dbReference type="AlphaFoldDB" id="A0AAW9HVU2"/>